<comment type="caution">
    <text evidence="3">The sequence shown here is derived from an EMBL/GenBank/DDBJ whole genome shotgun (WGS) entry which is preliminary data.</text>
</comment>
<evidence type="ECO:0000313" key="4">
    <source>
        <dbReference type="Proteomes" id="UP000287651"/>
    </source>
</evidence>
<organism evidence="3 4">
    <name type="scientific">Ensete ventricosum</name>
    <name type="common">Abyssinian banana</name>
    <name type="synonym">Musa ensete</name>
    <dbReference type="NCBI Taxonomy" id="4639"/>
    <lineage>
        <taxon>Eukaryota</taxon>
        <taxon>Viridiplantae</taxon>
        <taxon>Streptophyta</taxon>
        <taxon>Embryophyta</taxon>
        <taxon>Tracheophyta</taxon>
        <taxon>Spermatophyta</taxon>
        <taxon>Magnoliopsida</taxon>
        <taxon>Liliopsida</taxon>
        <taxon>Zingiberales</taxon>
        <taxon>Musaceae</taxon>
        <taxon>Ensete</taxon>
    </lineage>
</organism>
<evidence type="ECO:0000313" key="3">
    <source>
        <dbReference type="EMBL" id="RRT73601.1"/>
    </source>
</evidence>
<dbReference type="EMBL" id="AMZH03003044">
    <property type="protein sequence ID" value="RRT73601.1"/>
    <property type="molecule type" value="Genomic_DNA"/>
</dbReference>
<keyword evidence="1" id="KW-0175">Coiled coil</keyword>
<feature type="coiled-coil region" evidence="1">
    <location>
        <begin position="171"/>
        <end position="212"/>
    </location>
</feature>
<reference evidence="3 4" key="1">
    <citation type="journal article" date="2014" name="Agronomy (Basel)">
        <title>A Draft Genome Sequence for Ensete ventricosum, the Drought-Tolerant Tree Against Hunger.</title>
        <authorList>
            <person name="Harrison J."/>
            <person name="Moore K.A."/>
            <person name="Paszkiewicz K."/>
            <person name="Jones T."/>
            <person name="Grant M."/>
            <person name="Ambacheew D."/>
            <person name="Muzemil S."/>
            <person name="Studholme D.J."/>
        </authorList>
    </citation>
    <scope>NUCLEOTIDE SEQUENCE [LARGE SCALE GENOMIC DNA]</scope>
</reference>
<proteinExistence type="predicted"/>
<sequence>MKSGGGASNGSAVPSMTSASATVDIASSAIEKRPSTDEGASLRKHNMKAGPEHPTYVLGSATRAPIEKGKGPVEVEEAPKQGYTIRDMCEVEDWAGGREKLRLHHDAVEDHRGRGSSSAEVVGDLRGLYFVSALIDWVHDAGQLVRSQHKRILSLRVANKELKLGANQELVVTAKYRAKELEEDVKKLRAELESLKNDRKGLEQEVGILRSSLDGACARLEGNVLSLTEATMLLEAKLKAEGLKVVDAYKASQGFESGLKKMGQVSYEFGYRVAFERLRGKHPEIEIEQDPFTECPEDANVGKDLN</sequence>
<evidence type="ECO:0000256" key="2">
    <source>
        <dbReference type="SAM" id="MobiDB-lite"/>
    </source>
</evidence>
<evidence type="ECO:0000256" key="1">
    <source>
        <dbReference type="SAM" id="Coils"/>
    </source>
</evidence>
<gene>
    <name evidence="3" type="ORF">B296_00017849</name>
</gene>
<name>A0A427ABS5_ENSVE</name>
<accession>A0A427ABS5</accession>
<feature type="compositionally biased region" description="Polar residues" evidence="2">
    <location>
        <begin position="9"/>
        <end position="21"/>
    </location>
</feature>
<dbReference type="AlphaFoldDB" id="A0A427ABS5"/>
<feature type="region of interest" description="Disordered" evidence="2">
    <location>
        <begin position="1"/>
        <end position="57"/>
    </location>
</feature>
<dbReference type="Proteomes" id="UP000287651">
    <property type="component" value="Unassembled WGS sequence"/>
</dbReference>
<protein>
    <submittedName>
        <fullName evidence="3">Uncharacterized protein</fullName>
    </submittedName>
</protein>